<gene>
    <name evidence="2" type="ORF">EU96_1296</name>
</gene>
<dbReference type="InterPro" id="IPR050993">
    <property type="entry name" value="Isochorismatase_domain"/>
</dbReference>
<feature type="domain" description="Isochorismatase-like" evidence="1">
    <location>
        <begin position="18"/>
        <end position="166"/>
    </location>
</feature>
<comment type="caution">
    <text evidence="2">The sequence shown here is derived from an EMBL/GenBank/DDBJ whole genome shotgun (WGS) entry which is preliminary data.</text>
</comment>
<dbReference type="GO" id="GO:0008908">
    <property type="term" value="F:isochorismatase activity"/>
    <property type="evidence" value="ECO:0007669"/>
    <property type="project" value="UniProtKB-EC"/>
</dbReference>
<dbReference type="InterPro" id="IPR000868">
    <property type="entry name" value="Isochorismatase-like_dom"/>
</dbReference>
<reference evidence="3" key="1">
    <citation type="journal article" date="2014" name="Sci. Data">
        <title>Genomes of diverse isolates of the marine cyanobacterium Prochlorococcus.</title>
        <authorList>
            <person name="Biller S."/>
            <person name="Berube P."/>
            <person name="Thompson J."/>
            <person name="Kelly L."/>
            <person name="Roggensack S."/>
            <person name="Awad L."/>
            <person name="Roache-Johnson K."/>
            <person name="Ding H."/>
            <person name="Giovannoni S.J."/>
            <person name="Moore L.R."/>
            <person name="Chisholm S.W."/>
        </authorList>
    </citation>
    <scope>NUCLEOTIDE SEQUENCE [LARGE SCALE GENOMIC DNA]</scope>
    <source>
        <strain evidence="3">MIT 9302</strain>
    </source>
</reference>
<organism evidence="2 3">
    <name type="scientific">Prochlorococcus marinus str. MIT 9302</name>
    <dbReference type="NCBI Taxonomy" id="74545"/>
    <lineage>
        <taxon>Bacteria</taxon>
        <taxon>Bacillati</taxon>
        <taxon>Cyanobacteriota</taxon>
        <taxon>Cyanophyceae</taxon>
        <taxon>Synechococcales</taxon>
        <taxon>Prochlorococcaceae</taxon>
        <taxon>Prochlorococcus</taxon>
    </lineage>
</organism>
<dbReference type="Pfam" id="PF00857">
    <property type="entry name" value="Isochorismatase"/>
    <property type="match status" value="1"/>
</dbReference>
<dbReference type="STRING" id="74545.EU96_1296"/>
<protein>
    <submittedName>
        <fullName evidence="2">Isochorismatase</fullName>
        <ecNumber evidence="2">3.3.2.1</ecNumber>
    </submittedName>
</protein>
<dbReference type="PANTHER" id="PTHR14119">
    <property type="entry name" value="HYDROLASE"/>
    <property type="match status" value="1"/>
</dbReference>
<dbReference type="Gene3D" id="3.40.50.850">
    <property type="entry name" value="Isochorismatase-like"/>
    <property type="match status" value="1"/>
</dbReference>
<dbReference type="PANTHER" id="PTHR14119:SF3">
    <property type="entry name" value="ISOCHORISMATASE DOMAIN-CONTAINING PROTEIN 2"/>
    <property type="match status" value="1"/>
</dbReference>
<dbReference type="InterPro" id="IPR036380">
    <property type="entry name" value="Isochorismatase-like_sf"/>
</dbReference>
<proteinExistence type="predicted"/>
<dbReference type="Proteomes" id="UP000030445">
    <property type="component" value="Unassembled WGS sequence"/>
</dbReference>
<dbReference type="AlphaFoldDB" id="A0A0A2AB12"/>
<dbReference type="SUPFAM" id="SSF52499">
    <property type="entry name" value="Isochorismatase-like hydrolases"/>
    <property type="match status" value="1"/>
</dbReference>
<evidence type="ECO:0000313" key="2">
    <source>
        <dbReference type="EMBL" id="KGF97583.1"/>
    </source>
</evidence>
<name>A0A0A2AB12_PROMR</name>
<dbReference type="CDD" id="cd01012">
    <property type="entry name" value="YcaC_related"/>
    <property type="match status" value="1"/>
</dbReference>
<evidence type="ECO:0000259" key="1">
    <source>
        <dbReference type="Pfam" id="PF00857"/>
    </source>
</evidence>
<dbReference type="EC" id="3.3.2.1" evidence="2"/>
<evidence type="ECO:0000313" key="3">
    <source>
        <dbReference type="Proteomes" id="UP000030445"/>
    </source>
</evidence>
<accession>A0A0A2AB12</accession>
<dbReference type="EMBL" id="JNAM01000010">
    <property type="protein sequence ID" value="KGF97583.1"/>
    <property type="molecule type" value="Genomic_DNA"/>
</dbReference>
<sequence>MMKDHEKSSDKLSPKVNALLIIDVQEKIIKAVFNKDSITKNIKKLIEAYQILEENIFVSEQNPFKLGATIPELLPKVAFKKIEKMEFSLANIQEFLKELKNKKITNLIVCGIETHICIQQTVLDCLKKGFEVILISDAMSSRNRVDHEIALQRMIQRGAILTTTESIIFELCKTADRKEFKEIRNIIMS</sequence>
<keyword evidence="2" id="KW-0378">Hydrolase</keyword>
<dbReference type="eggNOG" id="COG1335">
    <property type="taxonomic scope" value="Bacteria"/>
</dbReference>